<evidence type="ECO:0000313" key="1">
    <source>
        <dbReference type="EMBL" id="KAF3807558.1"/>
    </source>
</evidence>
<organism evidence="1 2">
    <name type="scientific">Colletotrichum gloeosporioides</name>
    <name type="common">Anthracnose fungus</name>
    <name type="synonym">Glomerella cingulata</name>
    <dbReference type="NCBI Taxonomy" id="474922"/>
    <lineage>
        <taxon>Eukaryota</taxon>
        <taxon>Fungi</taxon>
        <taxon>Dikarya</taxon>
        <taxon>Ascomycota</taxon>
        <taxon>Pezizomycotina</taxon>
        <taxon>Sordariomycetes</taxon>
        <taxon>Hypocreomycetidae</taxon>
        <taxon>Glomerellales</taxon>
        <taxon>Glomerellaceae</taxon>
        <taxon>Colletotrichum</taxon>
        <taxon>Colletotrichum gloeosporioides species complex</taxon>
    </lineage>
</organism>
<dbReference type="EMBL" id="WVTB01000028">
    <property type="protein sequence ID" value="KAF3807558.1"/>
    <property type="molecule type" value="Genomic_DNA"/>
</dbReference>
<comment type="caution">
    <text evidence="1">The sequence shown here is derived from an EMBL/GenBank/DDBJ whole genome shotgun (WGS) entry which is preliminary data.</text>
</comment>
<reference evidence="1" key="1">
    <citation type="journal article" date="2020" name="Phytopathology">
        <title>Genome sequence and comparative analysis of Colletotrichum gloeosporioides isolated from Liriodendron leaves.</title>
        <authorList>
            <person name="Fu F.F."/>
            <person name="Hao Z."/>
            <person name="Wang P."/>
            <person name="Lu Y."/>
            <person name="Xue L.J."/>
            <person name="Wei G."/>
            <person name="Tian Y."/>
            <person name="Baishi H."/>
            <person name="Xu H."/>
            <person name="Shi J."/>
            <person name="Cheng T."/>
            <person name="Wang G."/>
            <person name="Yi Y."/>
            <person name="Chen J."/>
        </authorList>
    </citation>
    <scope>NUCLEOTIDE SEQUENCE</scope>
    <source>
        <strain evidence="1">Lc1</strain>
    </source>
</reference>
<name>A0A8H4FMC0_COLGL</name>
<sequence length="68" mass="7552">MTDRLWGSCDTSITNGYDCSFPAMCYDSHACSTGCGRMGTATLTWQVILTLSETVLLYFESFPCTFSR</sequence>
<protein>
    <submittedName>
        <fullName evidence="1">Uncharacterized protein</fullName>
    </submittedName>
</protein>
<evidence type="ECO:0000313" key="2">
    <source>
        <dbReference type="Proteomes" id="UP000613401"/>
    </source>
</evidence>
<keyword evidence="2" id="KW-1185">Reference proteome</keyword>
<accession>A0A8H4FMC0</accession>
<dbReference type="RefSeq" id="XP_045266717.1">
    <property type="nucleotide sequence ID" value="XM_045411844.1"/>
</dbReference>
<proteinExistence type="predicted"/>
<dbReference type="AlphaFoldDB" id="A0A8H4FMC0"/>
<dbReference type="Proteomes" id="UP000613401">
    <property type="component" value="Unassembled WGS sequence"/>
</dbReference>
<reference evidence="1" key="2">
    <citation type="submission" date="2020-03" db="EMBL/GenBank/DDBJ databases">
        <authorList>
            <person name="Fu F.-F."/>
            <person name="Chen J."/>
        </authorList>
    </citation>
    <scope>NUCLEOTIDE SEQUENCE</scope>
    <source>
        <strain evidence="1">Lc1</strain>
    </source>
</reference>
<dbReference type="GeneID" id="69019079"/>
<gene>
    <name evidence="1" type="ORF">GCG54_00011956</name>
</gene>